<name>A0A922KW96_DERFA</name>
<accession>A0A922KW96</accession>
<gene>
    <name evidence="1" type="ORF">DERF_013349</name>
</gene>
<comment type="caution">
    <text evidence="1">The sequence shown here is derived from an EMBL/GenBank/DDBJ whole genome shotgun (WGS) entry which is preliminary data.</text>
</comment>
<organism evidence="1 2">
    <name type="scientific">Dermatophagoides farinae</name>
    <name type="common">American house dust mite</name>
    <dbReference type="NCBI Taxonomy" id="6954"/>
    <lineage>
        <taxon>Eukaryota</taxon>
        <taxon>Metazoa</taxon>
        <taxon>Ecdysozoa</taxon>
        <taxon>Arthropoda</taxon>
        <taxon>Chelicerata</taxon>
        <taxon>Arachnida</taxon>
        <taxon>Acari</taxon>
        <taxon>Acariformes</taxon>
        <taxon>Sarcoptiformes</taxon>
        <taxon>Astigmata</taxon>
        <taxon>Psoroptidia</taxon>
        <taxon>Analgoidea</taxon>
        <taxon>Pyroglyphidae</taxon>
        <taxon>Dermatophagoidinae</taxon>
        <taxon>Dermatophagoides</taxon>
    </lineage>
</organism>
<proteinExistence type="predicted"/>
<reference evidence="1" key="1">
    <citation type="submission" date="2013-05" db="EMBL/GenBank/DDBJ databases">
        <authorList>
            <person name="Yim A.K.Y."/>
            <person name="Chan T.F."/>
            <person name="Ji K.M."/>
            <person name="Liu X.Y."/>
            <person name="Zhou J.W."/>
            <person name="Li R.Q."/>
            <person name="Yang K.Y."/>
            <person name="Li J."/>
            <person name="Li M."/>
            <person name="Law P.T.W."/>
            <person name="Wu Y.L."/>
            <person name="Cai Z.L."/>
            <person name="Qin H."/>
            <person name="Bao Y."/>
            <person name="Leung R.K.K."/>
            <person name="Ng P.K.S."/>
            <person name="Zou J."/>
            <person name="Zhong X.J."/>
            <person name="Ran P.X."/>
            <person name="Zhong N.S."/>
            <person name="Liu Z.G."/>
            <person name="Tsui S.K.W."/>
        </authorList>
    </citation>
    <scope>NUCLEOTIDE SEQUENCE</scope>
    <source>
        <strain evidence="1">Derf</strain>
        <tissue evidence="1">Whole organism</tissue>
    </source>
</reference>
<dbReference type="Proteomes" id="UP000790347">
    <property type="component" value="Unassembled WGS sequence"/>
</dbReference>
<evidence type="ECO:0000313" key="2">
    <source>
        <dbReference type="Proteomes" id="UP000790347"/>
    </source>
</evidence>
<dbReference type="EMBL" id="ASGP02000007">
    <property type="protein sequence ID" value="KAH9497354.1"/>
    <property type="molecule type" value="Genomic_DNA"/>
</dbReference>
<evidence type="ECO:0000313" key="1">
    <source>
        <dbReference type="EMBL" id="KAH9497354.1"/>
    </source>
</evidence>
<dbReference type="AlphaFoldDB" id="A0A922KW96"/>
<keyword evidence="2" id="KW-1185">Reference proteome</keyword>
<reference evidence="1" key="2">
    <citation type="journal article" date="2022" name="Res Sq">
        <title>Comparative Genomics Reveals Insights into the Divergent Evolution of Astigmatic Mites and Household Pest Adaptations.</title>
        <authorList>
            <person name="Xiong Q."/>
            <person name="Wan A.T.-Y."/>
            <person name="Liu X.-Y."/>
            <person name="Fung C.S.-H."/>
            <person name="Xiao X."/>
            <person name="Malainual N."/>
            <person name="Hou J."/>
            <person name="Wang L."/>
            <person name="Wang M."/>
            <person name="Yang K."/>
            <person name="Cui Y."/>
            <person name="Leung E."/>
            <person name="Nong W."/>
            <person name="Shin S.-K."/>
            <person name="Au S."/>
            <person name="Jeong K.Y."/>
            <person name="Chew F.T."/>
            <person name="Hui J."/>
            <person name="Leung T.F."/>
            <person name="Tungtrongchitr A."/>
            <person name="Zhong N."/>
            <person name="Liu Z."/>
            <person name="Tsui S."/>
        </authorList>
    </citation>
    <scope>NUCLEOTIDE SEQUENCE</scope>
    <source>
        <strain evidence="1">Derf</strain>
        <tissue evidence="1">Whole organism</tissue>
    </source>
</reference>
<protein>
    <submittedName>
        <fullName evidence="1">Uncharacterized protein</fullName>
    </submittedName>
</protein>
<sequence length="60" mass="6632">MNANNKYLAINGSANDVGGNIFDISNKNTTNANKIEIPSVTFSPANYERQTMQKKQQQAK</sequence>